<dbReference type="InterPro" id="IPR035587">
    <property type="entry name" value="DUS-like_FMN-bd"/>
</dbReference>
<evidence type="ECO:0000256" key="7">
    <source>
        <dbReference type="ARBA" id="ARBA00022884"/>
    </source>
</evidence>
<evidence type="ECO:0000259" key="10">
    <source>
        <dbReference type="Pfam" id="PF01207"/>
    </source>
</evidence>
<accession>D8LVJ3</accession>
<evidence type="ECO:0000256" key="9">
    <source>
        <dbReference type="SAM" id="MobiDB-lite"/>
    </source>
</evidence>
<dbReference type="PROSITE" id="PS01136">
    <property type="entry name" value="UPF0034"/>
    <property type="match status" value="1"/>
</dbReference>
<dbReference type="PANTHER" id="PTHR42907:SF1">
    <property type="entry name" value="FMN-LINKED OXIDOREDUCTASES SUPERFAMILY PROTEIN"/>
    <property type="match status" value="1"/>
</dbReference>
<dbReference type="InterPro" id="IPR013785">
    <property type="entry name" value="Aldolase_TIM"/>
</dbReference>
<dbReference type="GO" id="GO:0050660">
    <property type="term" value="F:flavin adenine dinucleotide binding"/>
    <property type="evidence" value="ECO:0007669"/>
    <property type="project" value="InterPro"/>
</dbReference>
<dbReference type="AlphaFoldDB" id="D8LVJ3"/>
<evidence type="ECO:0000313" key="11">
    <source>
        <dbReference type="EMBL" id="CBK19832.2"/>
    </source>
</evidence>
<evidence type="ECO:0000256" key="1">
    <source>
        <dbReference type="ARBA" id="ARBA00001917"/>
    </source>
</evidence>
<evidence type="ECO:0000256" key="6">
    <source>
        <dbReference type="ARBA" id="ARBA00022857"/>
    </source>
</evidence>
<dbReference type="Pfam" id="PF01207">
    <property type="entry name" value="Dus"/>
    <property type="match status" value="2"/>
</dbReference>
<dbReference type="EMBL" id="FN668638">
    <property type="protein sequence ID" value="CBK19832.2"/>
    <property type="molecule type" value="Genomic_DNA"/>
</dbReference>
<dbReference type="OrthoDB" id="10262250at2759"/>
<proteinExistence type="predicted"/>
<dbReference type="SUPFAM" id="SSF51395">
    <property type="entry name" value="FMN-linked oxidoreductases"/>
    <property type="match status" value="1"/>
</dbReference>
<dbReference type="GO" id="GO:0017150">
    <property type="term" value="F:tRNA dihydrouridine synthase activity"/>
    <property type="evidence" value="ECO:0007669"/>
    <property type="project" value="InterPro"/>
</dbReference>
<dbReference type="Gene3D" id="3.20.20.70">
    <property type="entry name" value="Aldolase class I"/>
    <property type="match status" value="1"/>
</dbReference>
<dbReference type="Proteomes" id="UP000008312">
    <property type="component" value="Unassembled WGS sequence"/>
</dbReference>
<sequence length="407" mass="46731">MSKNIEACSCNHSYQRYIVRLMSKHTTLYSEMFVDEMLIHSQFRSNLIRFDKSEHPIIAQLGGSNKYKMLEAAKLLEAEGYDGININCGCPSPKVAEGCFGARLMLSPWRVYDIVQHLQRHLSIPVTVKCRIGVDRIYFLKLCFAHNIVEYDSYEELCRFIRIVSGAGTEQDRKSFASASDDEAESDPLMPPVQSESDGIQRQEIQPCYGAKHFIIHARKCLLSGLSAKQNRSVPPLHYDWVYRLLDDFPCIDFSINGGVLSLGQAKDLLERKSQSGRQLRGVMIGRLLTKAPWNFHFIDQFFYGEPNPSLSPFETVMKYVEYCEQMEKNGYTQHFSTNELLKPLFNIFVDIPGSLRCRREMFEAVCKDHKPLREAVMQGLSYIDKNTLHDRSPGDPNRLHEYCAPK</sequence>
<feature type="domain" description="DUS-like FMN-binding" evidence="10">
    <location>
        <begin position="15"/>
        <end position="168"/>
    </location>
</feature>
<evidence type="ECO:0000256" key="3">
    <source>
        <dbReference type="ARBA" id="ARBA00022630"/>
    </source>
</evidence>
<evidence type="ECO:0000256" key="5">
    <source>
        <dbReference type="ARBA" id="ARBA00022694"/>
    </source>
</evidence>
<dbReference type="CDD" id="cd02801">
    <property type="entry name" value="DUS_like_FMN"/>
    <property type="match status" value="1"/>
</dbReference>
<keyword evidence="8" id="KW-0560">Oxidoreductase</keyword>
<keyword evidence="5" id="KW-0819">tRNA processing</keyword>
<keyword evidence="3" id="KW-0285">Flavoprotein</keyword>
<dbReference type="InterPro" id="IPR004653">
    <property type="entry name" value="DusA"/>
</dbReference>
<keyword evidence="12" id="KW-1185">Reference proteome</keyword>
<keyword evidence="2" id="KW-0820">tRNA-binding</keyword>
<comment type="cofactor">
    <cofactor evidence="1">
        <name>FMN</name>
        <dbReference type="ChEBI" id="CHEBI:58210"/>
    </cofactor>
</comment>
<evidence type="ECO:0000313" key="12">
    <source>
        <dbReference type="Proteomes" id="UP000008312"/>
    </source>
</evidence>
<gene>
    <name evidence="11" type="ORF">GSBLH_T00000245001</name>
</gene>
<evidence type="ECO:0000256" key="2">
    <source>
        <dbReference type="ARBA" id="ARBA00022555"/>
    </source>
</evidence>
<dbReference type="InParanoid" id="D8LVJ3"/>
<reference evidence="11" key="1">
    <citation type="submission" date="2010-02" db="EMBL/GenBank/DDBJ databases">
        <title>Sequencing and annotation of the Blastocystis hominis genome.</title>
        <authorList>
            <person name="Wincker P."/>
        </authorList>
    </citation>
    <scope>NUCLEOTIDE SEQUENCE</scope>
    <source>
        <strain evidence="11">Singapore isolate B</strain>
    </source>
</reference>
<feature type="region of interest" description="Disordered" evidence="9">
    <location>
        <begin position="174"/>
        <end position="196"/>
    </location>
</feature>
<keyword evidence="7" id="KW-0694">RNA-binding</keyword>
<dbReference type="RefSeq" id="XP_012893880.1">
    <property type="nucleotide sequence ID" value="XM_013038426.1"/>
</dbReference>
<protein>
    <recommendedName>
        <fullName evidence="10">DUS-like FMN-binding domain-containing protein</fullName>
    </recommendedName>
</protein>
<dbReference type="OMA" id="YATHEMA"/>
<feature type="domain" description="DUS-like FMN-binding" evidence="10">
    <location>
        <begin position="210"/>
        <end position="370"/>
    </location>
</feature>
<keyword evidence="4" id="KW-0288">FMN</keyword>
<dbReference type="GO" id="GO:0000049">
    <property type="term" value="F:tRNA binding"/>
    <property type="evidence" value="ECO:0007669"/>
    <property type="project" value="UniProtKB-KW"/>
</dbReference>
<name>D8LVJ3_BLAHO</name>
<organism evidence="11">
    <name type="scientific">Blastocystis hominis</name>
    <dbReference type="NCBI Taxonomy" id="12968"/>
    <lineage>
        <taxon>Eukaryota</taxon>
        <taxon>Sar</taxon>
        <taxon>Stramenopiles</taxon>
        <taxon>Bigyra</taxon>
        <taxon>Opalozoa</taxon>
        <taxon>Opalinata</taxon>
        <taxon>Blastocystidae</taxon>
        <taxon>Blastocystis</taxon>
    </lineage>
</organism>
<dbReference type="GeneID" id="24917562"/>
<keyword evidence="6" id="KW-0521">NADP</keyword>
<evidence type="ECO:0000256" key="8">
    <source>
        <dbReference type="ARBA" id="ARBA00023002"/>
    </source>
</evidence>
<evidence type="ECO:0000256" key="4">
    <source>
        <dbReference type="ARBA" id="ARBA00022643"/>
    </source>
</evidence>
<dbReference type="PANTHER" id="PTHR42907">
    <property type="entry name" value="FMN-LINKED OXIDOREDUCTASES SUPERFAMILY PROTEIN"/>
    <property type="match status" value="1"/>
</dbReference>
<dbReference type="InterPro" id="IPR018517">
    <property type="entry name" value="tRNA_hU_synthase_CS"/>
</dbReference>